<feature type="domain" description="E3 UFM1-protein ligase 1-like N-terminal" evidence="7">
    <location>
        <begin position="7"/>
        <end position="283"/>
    </location>
</feature>
<dbReference type="Pfam" id="PF23659">
    <property type="entry name" value="UFL1"/>
    <property type="match status" value="1"/>
</dbReference>
<evidence type="ECO:0000256" key="5">
    <source>
        <dbReference type="ARBA" id="ARBA00022786"/>
    </source>
</evidence>
<dbReference type="GO" id="GO:1990592">
    <property type="term" value="P:protein K69-linked ufmylation"/>
    <property type="evidence" value="ECO:0007669"/>
    <property type="project" value="TreeGrafter"/>
</dbReference>
<dbReference type="OrthoDB" id="10258297at2759"/>
<dbReference type="Pfam" id="PF25870">
    <property type="entry name" value="WHD_UFL1_5th"/>
    <property type="match status" value="1"/>
</dbReference>
<feature type="domain" description="E3 UFM1-protein ligase 1-like" evidence="8">
    <location>
        <begin position="472"/>
        <end position="587"/>
    </location>
</feature>
<dbReference type="PANTHER" id="PTHR31057:SF0">
    <property type="entry name" value="E3 UFM1-PROTEIN LIGASE 1"/>
    <property type="match status" value="1"/>
</dbReference>
<dbReference type="InterPro" id="IPR018611">
    <property type="entry name" value="Ufl1"/>
</dbReference>
<gene>
    <name evidence="10" type="ORF">TCLT_LOCUS8556</name>
</gene>
<dbReference type="OMA" id="CILHASG"/>
<sequence>MSATWADIQRLAADFQRLQLTSESKKLSENNCIEVISMLVSSGDLDIVFTTDGKEYVTRDHLLTEIKNECFGQGRGRVSLSDLAHTLNVNYEHIEHIVPLILKQSSSFVFYNAELISKDYVSALCNSLNERLLITGVVSISKLAKEWDLPTEMLNDLILHEIGSKVEATFEADALYTRSYLCGQRNVIKAMLCGVTKVIPVAKMLSKLGLTSTMFWFLFDQLDAANEVPGKIIGSRTSIHSLYQPNIYSVLVKQYIRKTFLEEGILQCSMFKKFLITDPKAYLKDVLEESEYLKIVHFPSAVISSNVWDEIEAAINEELNRESIANVQKFLPDVIQNDADFEQAMALLIKSNKECFPVYGTSYIYNKQFLSNAITALDDFISTRAKELTLMSGKQQIGRKQEKWKRFIELSVRLSEEELMKEIQKFVEGPRELVENIIDKIQAQANASLRARIDSLLHTTRTISAQDQKRSHSDLQATLSNLYNNICIFEDGAAAFEDTVKANLKLYLLRTLCTHFANNVLSYLSRTEDVDTLSTKARDETIASIENPECRMATEKLFAALSAKDLGLFHDAVFGVCSSAVCAVMIKIPDKKLRIDLINSYEKELGDQLRDCTDPASGLLLALLILITRNEKIAVHASGKFVSHLIEKVEKHPGTDIELIGLLISFQKMVITNIQSKGETNLTARLDEKLLALKAAVNGFEYIENPIIVEGDF</sequence>
<dbReference type="GO" id="GO:0032434">
    <property type="term" value="P:regulation of proteasomal ubiquitin-dependent protein catabolic process"/>
    <property type="evidence" value="ECO:0007669"/>
    <property type="project" value="TreeGrafter"/>
</dbReference>
<dbReference type="GO" id="GO:0061666">
    <property type="term" value="F:UFM1 ligase activity"/>
    <property type="evidence" value="ECO:0007669"/>
    <property type="project" value="InterPro"/>
</dbReference>
<evidence type="ECO:0000313" key="11">
    <source>
        <dbReference type="Proteomes" id="UP000276776"/>
    </source>
</evidence>
<reference evidence="10 11" key="2">
    <citation type="submission" date="2018-11" db="EMBL/GenBank/DDBJ databases">
        <authorList>
            <consortium name="Pathogen Informatics"/>
        </authorList>
    </citation>
    <scope>NUCLEOTIDE SEQUENCE [LARGE SCALE GENOMIC DNA]</scope>
</reference>
<dbReference type="GO" id="GO:0034976">
    <property type="term" value="P:response to endoplasmic reticulum stress"/>
    <property type="evidence" value="ECO:0007669"/>
    <property type="project" value="TreeGrafter"/>
</dbReference>
<evidence type="ECO:0000259" key="7">
    <source>
        <dbReference type="Pfam" id="PF09743"/>
    </source>
</evidence>
<keyword evidence="5" id="KW-0833">Ubl conjugation pathway</keyword>
<dbReference type="Pfam" id="PF09743">
    <property type="entry name" value="E3_UFM1_ligase"/>
    <property type="match status" value="1"/>
</dbReference>
<organism evidence="12">
    <name type="scientific">Thelazia callipaeda</name>
    <name type="common">Oriental eyeworm</name>
    <name type="synonym">Parasitic nematode</name>
    <dbReference type="NCBI Taxonomy" id="103827"/>
    <lineage>
        <taxon>Eukaryota</taxon>
        <taxon>Metazoa</taxon>
        <taxon>Ecdysozoa</taxon>
        <taxon>Nematoda</taxon>
        <taxon>Chromadorea</taxon>
        <taxon>Rhabditida</taxon>
        <taxon>Spirurina</taxon>
        <taxon>Spiruromorpha</taxon>
        <taxon>Thelazioidea</taxon>
        <taxon>Thelaziidae</taxon>
        <taxon>Thelazia</taxon>
    </lineage>
</organism>
<evidence type="ECO:0000256" key="1">
    <source>
        <dbReference type="ARBA" id="ARBA00003950"/>
    </source>
</evidence>
<dbReference type="WBParaSite" id="TCLT_0000856701-mRNA-1">
    <property type="protein sequence ID" value="TCLT_0000856701-mRNA-1"/>
    <property type="gene ID" value="TCLT_0000856701"/>
</dbReference>
<dbReference type="STRING" id="103827.A0A0N5D6B1"/>
<dbReference type="Pfam" id="PF25041">
    <property type="entry name" value="UFL1_C"/>
    <property type="match status" value="1"/>
</dbReference>
<feature type="domain" description="E3 UFM1-protein ligase-like C-terminal" evidence="9">
    <location>
        <begin position="597"/>
        <end position="682"/>
    </location>
</feature>
<dbReference type="InterPro" id="IPR056580">
    <property type="entry name" value="Ufl1_dom"/>
</dbReference>
<evidence type="ECO:0000256" key="3">
    <source>
        <dbReference type="ARBA" id="ARBA00014160"/>
    </source>
</evidence>
<evidence type="ECO:0000313" key="12">
    <source>
        <dbReference type="WBParaSite" id="TCLT_0000856701-mRNA-1"/>
    </source>
</evidence>
<dbReference type="PANTHER" id="PTHR31057">
    <property type="entry name" value="E3 UFM1-PROTEIN LIGASE 1"/>
    <property type="match status" value="1"/>
</dbReference>
<evidence type="ECO:0000256" key="4">
    <source>
        <dbReference type="ARBA" id="ARBA00022679"/>
    </source>
</evidence>
<reference evidence="12" key="1">
    <citation type="submission" date="2017-02" db="UniProtKB">
        <authorList>
            <consortium name="WormBaseParasite"/>
        </authorList>
    </citation>
    <scope>IDENTIFICATION</scope>
</reference>
<protein>
    <recommendedName>
        <fullName evidence="3">E3 UFM1-protein ligase 1 homolog</fullName>
    </recommendedName>
    <alternativeName>
        <fullName evidence="6">E3 UFM1-protein transferase 1 homolog</fullName>
    </alternativeName>
</protein>
<evidence type="ECO:0000256" key="2">
    <source>
        <dbReference type="ARBA" id="ARBA00010789"/>
    </source>
</evidence>
<keyword evidence="4" id="KW-0808">Transferase</keyword>
<dbReference type="Proteomes" id="UP000276776">
    <property type="component" value="Unassembled WGS sequence"/>
</dbReference>
<evidence type="ECO:0000313" key="10">
    <source>
        <dbReference type="EMBL" id="VDN06125.1"/>
    </source>
</evidence>
<name>A0A0N5D6B1_THECL</name>
<evidence type="ECO:0000259" key="8">
    <source>
        <dbReference type="Pfam" id="PF23659"/>
    </source>
</evidence>
<dbReference type="InterPro" id="IPR056579">
    <property type="entry name" value="Ufl1_N"/>
</dbReference>
<evidence type="ECO:0000259" key="9">
    <source>
        <dbReference type="Pfam" id="PF25041"/>
    </source>
</evidence>
<dbReference type="GO" id="GO:0005789">
    <property type="term" value="C:endoplasmic reticulum membrane"/>
    <property type="evidence" value="ECO:0007669"/>
    <property type="project" value="TreeGrafter"/>
</dbReference>
<proteinExistence type="inferred from homology"/>
<keyword evidence="11" id="KW-1185">Reference proteome</keyword>
<evidence type="ECO:0000256" key="6">
    <source>
        <dbReference type="ARBA" id="ARBA00030452"/>
    </source>
</evidence>
<comment type="function">
    <text evidence="1">E3 UFM1-protein ligase that mediates ufmylation of target proteins.</text>
</comment>
<dbReference type="EMBL" id="UYYF01004650">
    <property type="protein sequence ID" value="VDN06125.1"/>
    <property type="molecule type" value="Genomic_DNA"/>
</dbReference>
<accession>A0A0N5D6B1</accession>
<dbReference type="InterPro" id="IPR056761">
    <property type="entry name" value="Ufl1-like_C"/>
</dbReference>
<comment type="similarity">
    <text evidence="2">Belongs to the UFL1 family.</text>
</comment>
<dbReference type="AlphaFoldDB" id="A0A0N5D6B1"/>